<comment type="subcellular location">
    <subcellularLocation>
        <location evidence="1">Membrane</location>
        <topology evidence="1">Multi-pass membrane protein</topology>
    </subcellularLocation>
</comment>
<dbReference type="AlphaFoldDB" id="F1T500"/>
<evidence type="ECO:0000256" key="1">
    <source>
        <dbReference type="ARBA" id="ARBA00004141"/>
    </source>
</evidence>
<gene>
    <name evidence="14" type="primary">pgsA</name>
    <name evidence="14" type="ORF">HMPREF0091_10713</name>
</gene>
<dbReference type="InterPro" id="IPR000462">
    <property type="entry name" value="CDP-OH_P_trans"/>
</dbReference>
<dbReference type="eggNOG" id="COG0558">
    <property type="taxonomic scope" value="Bacteria"/>
</dbReference>
<dbReference type="RefSeq" id="WP_006302895.1">
    <property type="nucleotide sequence ID" value="NZ_ACGK02000001.1"/>
</dbReference>
<comment type="caution">
    <text evidence="14">The sequence shown here is derived from an EMBL/GenBank/DDBJ whole genome shotgun (WGS) entry which is preliminary data.</text>
</comment>
<dbReference type="GO" id="GO:0016020">
    <property type="term" value="C:membrane"/>
    <property type="evidence" value="ECO:0007669"/>
    <property type="project" value="UniProtKB-SubCell"/>
</dbReference>
<evidence type="ECO:0000313" key="14">
    <source>
        <dbReference type="EMBL" id="EGF23766.1"/>
    </source>
</evidence>
<dbReference type="InterPro" id="IPR048254">
    <property type="entry name" value="CDP_ALCOHOL_P_TRANSF_CS"/>
</dbReference>
<keyword evidence="10" id="KW-1208">Phospholipid metabolism</keyword>
<dbReference type="GeneID" id="93210314"/>
<organism evidence="14 15">
    <name type="scientific">Fannyhessea vaginae DSM 15829</name>
    <dbReference type="NCBI Taxonomy" id="525256"/>
    <lineage>
        <taxon>Bacteria</taxon>
        <taxon>Bacillati</taxon>
        <taxon>Actinomycetota</taxon>
        <taxon>Coriobacteriia</taxon>
        <taxon>Coriobacteriales</taxon>
        <taxon>Atopobiaceae</taxon>
        <taxon>Fannyhessea</taxon>
    </lineage>
</organism>
<keyword evidence="3" id="KW-0444">Lipid biosynthesis</keyword>
<evidence type="ECO:0000256" key="2">
    <source>
        <dbReference type="ARBA" id="ARBA00010441"/>
    </source>
</evidence>
<evidence type="ECO:0000313" key="15">
    <source>
        <dbReference type="Proteomes" id="UP000005947"/>
    </source>
</evidence>
<protein>
    <recommendedName>
        <fullName evidence="11">CDP-diacylglycerol--glycerol-3-phosphate 3-phosphatidyltransferase</fullName>
        <ecNumber evidence="11">2.7.8.5</ecNumber>
    </recommendedName>
</protein>
<evidence type="ECO:0000256" key="13">
    <source>
        <dbReference type="SAM" id="Phobius"/>
    </source>
</evidence>
<dbReference type="GO" id="GO:0046474">
    <property type="term" value="P:glycerophospholipid biosynthetic process"/>
    <property type="evidence" value="ECO:0007669"/>
    <property type="project" value="TreeGrafter"/>
</dbReference>
<dbReference type="OrthoDB" id="9796672at2"/>
<evidence type="ECO:0000256" key="12">
    <source>
        <dbReference type="RuleBase" id="RU003750"/>
    </source>
</evidence>
<feature type="transmembrane region" description="Helical" evidence="13">
    <location>
        <begin position="61"/>
        <end position="83"/>
    </location>
</feature>
<comment type="similarity">
    <text evidence="2 12">Belongs to the CDP-alcohol phosphatidyltransferase class-I family.</text>
</comment>
<dbReference type="InterPro" id="IPR043130">
    <property type="entry name" value="CDP-OH_PTrfase_TM_dom"/>
</dbReference>
<keyword evidence="6 13" id="KW-1133">Transmembrane helix</keyword>
<dbReference type="UniPathway" id="UPA00085"/>
<dbReference type="InterPro" id="IPR004570">
    <property type="entry name" value="Phosphatidylglycerol_P_synth"/>
</dbReference>
<dbReference type="PANTHER" id="PTHR14269">
    <property type="entry name" value="CDP-DIACYLGLYCEROL--GLYCEROL-3-PHOSPHATE 3-PHOSPHATIDYLTRANSFERASE-RELATED"/>
    <property type="match status" value="1"/>
</dbReference>
<dbReference type="EC" id="2.7.8.5" evidence="11"/>
<accession>F1T500</accession>
<keyword evidence="4 12" id="KW-0808">Transferase</keyword>
<proteinExistence type="inferred from homology"/>
<evidence type="ECO:0000256" key="8">
    <source>
        <dbReference type="ARBA" id="ARBA00023136"/>
    </source>
</evidence>
<name>F1T500_9ACTN</name>
<evidence type="ECO:0000256" key="5">
    <source>
        <dbReference type="ARBA" id="ARBA00022692"/>
    </source>
</evidence>
<keyword evidence="7" id="KW-0443">Lipid metabolism</keyword>
<evidence type="ECO:0000256" key="9">
    <source>
        <dbReference type="ARBA" id="ARBA00023209"/>
    </source>
</evidence>
<dbReference type="EMBL" id="ACGK02000001">
    <property type="protein sequence ID" value="EGF23766.1"/>
    <property type="molecule type" value="Genomic_DNA"/>
</dbReference>
<evidence type="ECO:0000256" key="7">
    <source>
        <dbReference type="ARBA" id="ARBA00023098"/>
    </source>
</evidence>
<reference evidence="14 15" key="1">
    <citation type="submission" date="2011-02" db="EMBL/GenBank/DDBJ databases">
        <authorList>
            <person name="Muzny D."/>
            <person name="Qin X."/>
            <person name="Buhay C."/>
            <person name="Dugan-Rocha S."/>
            <person name="Ding Y."/>
            <person name="Chen G."/>
            <person name="Hawes A."/>
            <person name="Holder M."/>
            <person name="Jhangiani S."/>
            <person name="Johnson A."/>
            <person name="Khan Z."/>
            <person name="Li Z."/>
            <person name="Liu W."/>
            <person name="Liu X."/>
            <person name="Perez L."/>
            <person name="Shen H."/>
            <person name="Wang Q."/>
            <person name="Watt J."/>
            <person name="Xi L."/>
            <person name="Xin Y."/>
            <person name="Zhou J."/>
            <person name="Deng J."/>
            <person name="Jiang H."/>
            <person name="Liu Y."/>
            <person name="Qu J."/>
            <person name="Song X.-Z."/>
            <person name="Zhang L."/>
            <person name="Villasana D."/>
            <person name="Johnson A."/>
            <person name="Liu J."/>
            <person name="Liyanage D."/>
            <person name="Lorensuhewa L."/>
            <person name="Robinson T."/>
            <person name="Song A."/>
            <person name="Song B.-B."/>
            <person name="Dinh H."/>
            <person name="Thornton R."/>
            <person name="Coyle M."/>
            <person name="Francisco L."/>
            <person name="Jackson L."/>
            <person name="Javaid M."/>
            <person name="Korchina V."/>
            <person name="Kovar C."/>
            <person name="Mata R."/>
            <person name="Mathew T."/>
            <person name="Ngo R."/>
            <person name="Nguyen L."/>
            <person name="Nguyen N."/>
            <person name="Okwuonu G."/>
            <person name="Ongeri F."/>
            <person name="Pham C."/>
            <person name="Simmons D."/>
            <person name="Wilczek-Boney K."/>
            <person name="Hale W."/>
            <person name="Jakkamsetti A."/>
            <person name="Pham P."/>
            <person name="Ruth R."/>
            <person name="San Lucas F."/>
            <person name="Warren J."/>
            <person name="Zhang J."/>
            <person name="Zhao Z."/>
            <person name="Zhou C."/>
            <person name="Zhu D."/>
            <person name="Lee S."/>
            <person name="Bess C."/>
            <person name="Blankenburg K."/>
            <person name="Forbes L."/>
            <person name="Fu Q."/>
            <person name="Gubbala S."/>
            <person name="Hirani K."/>
            <person name="Jayaseelan J.C."/>
            <person name="Lara F."/>
            <person name="Munidasa M."/>
            <person name="Palculict T."/>
            <person name="Patil S."/>
            <person name="Pu L.-L."/>
            <person name="Saada N."/>
            <person name="Tang L."/>
            <person name="Weissenberger G."/>
            <person name="Zhu Y."/>
            <person name="Hemphill L."/>
            <person name="Shang Y."/>
            <person name="Youmans B."/>
            <person name="Ayvaz T."/>
            <person name="Ross M."/>
            <person name="Santibanez J."/>
            <person name="Aqrawi P."/>
            <person name="Gross S."/>
            <person name="Joshi V."/>
            <person name="Fowler G."/>
            <person name="Nazareth L."/>
            <person name="Reid J."/>
            <person name="Worley K."/>
            <person name="Petrosino J."/>
            <person name="Highlander S."/>
            <person name="Gibbs R."/>
        </authorList>
    </citation>
    <scope>NUCLEOTIDE SEQUENCE [LARGE SCALE GENOMIC DNA]</scope>
    <source>
        <strain evidence="14 15">DSM 15829</strain>
    </source>
</reference>
<dbReference type="PANTHER" id="PTHR14269:SF62">
    <property type="entry name" value="CDP-DIACYLGLYCEROL--GLYCEROL-3-PHOSPHATE 3-PHOSPHATIDYLTRANSFERASE 1, CHLOROPLASTIC"/>
    <property type="match status" value="1"/>
</dbReference>
<dbReference type="PROSITE" id="PS00379">
    <property type="entry name" value="CDP_ALCOHOL_P_TRANSF"/>
    <property type="match status" value="1"/>
</dbReference>
<keyword evidence="9" id="KW-0594">Phospholipid biosynthesis</keyword>
<dbReference type="InterPro" id="IPR050324">
    <property type="entry name" value="CDP-alcohol_PTase-I"/>
</dbReference>
<evidence type="ECO:0000256" key="6">
    <source>
        <dbReference type="ARBA" id="ARBA00022989"/>
    </source>
</evidence>
<dbReference type="NCBIfam" id="TIGR00560">
    <property type="entry name" value="pgsA"/>
    <property type="match status" value="1"/>
</dbReference>
<dbReference type="Pfam" id="PF01066">
    <property type="entry name" value="CDP-OH_P_transf"/>
    <property type="match status" value="1"/>
</dbReference>
<feature type="transmembrane region" description="Helical" evidence="13">
    <location>
        <begin position="154"/>
        <end position="177"/>
    </location>
</feature>
<evidence type="ECO:0000256" key="4">
    <source>
        <dbReference type="ARBA" id="ARBA00022679"/>
    </source>
</evidence>
<evidence type="ECO:0000256" key="10">
    <source>
        <dbReference type="ARBA" id="ARBA00023264"/>
    </source>
</evidence>
<dbReference type="PIRSF" id="PIRSF000847">
    <property type="entry name" value="Phos_ph_gly_syn"/>
    <property type="match status" value="1"/>
</dbReference>
<dbReference type="GO" id="GO:0008444">
    <property type="term" value="F:CDP-diacylglycerol-glycerol-3-phosphate 3-phosphatidyltransferase activity"/>
    <property type="evidence" value="ECO:0007669"/>
    <property type="project" value="UniProtKB-UniRule"/>
</dbReference>
<keyword evidence="8 13" id="KW-0472">Membrane</keyword>
<evidence type="ECO:0000256" key="3">
    <source>
        <dbReference type="ARBA" id="ARBA00022516"/>
    </source>
</evidence>
<keyword evidence="5 13" id="KW-0812">Transmembrane</keyword>
<feature type="transmembrane region" description="Helical" evidence="13">
    <location>
        <begin position="189"/>
        <end position="210"/>
    </location>
</feature>
<dbReference type="Gene3D" id="1.20.120.1760">
    <property type="match status" value="1"/>
</dbReference>
<sequence>MKNTQNTTAPEYRIWTLANIVTIARVILVPLWALLASYVWNNNVLCLIPCDAMAQTTQQPGACSCFDLGSLMVFLVFVILSLSDKLDGYLARSRNEITVFGKFLDPIADKILVVTALIFLLEKSVYPAWMLMIIVGREFLISALRMLVASHGVVVAASGLGKVKTALTLVAICALLLRPCLPWANIQVVIQSVGLFELLLAVALTVWSGIDYIIKSWSVITDGKSS</sequence>
<feature type="transmembrane region" description="Helical" evidence="13">
    <location>
        <begin position="12"/>
        <end position="40"/>
    </location>
</feature>
<evidence type="ECO:0000256" key="11">
    <source>
        <dbReference type="NCBIfam" id="TIGR00560"/>
    </source>
</evidence>
<dbReference type="Proteomes" id="UP000005947">
    <property type="component" value="Unassembled WGS sequence"/>
</dbReference>
<keyword evidence="15" id="KW-1185">Reference proteome</keyword>